<dbReference type="InterPro" id="IPR007630">
    <property type="entry name" value="RNA_pol_sigma70_r4"/>
</dbReference>
<feature type="compositionally biased region" description="Polar residues" evidence="5">
    <location>
        <begin position="9"/>
        <end position="37"/>
    </location>
</feature>
<dbReference type="Pfam" id="PF04545">
    <property type="entry name" value="Sigma70_r4"/>
    <property type="match status" value="1"/>
</dbReference>
<dbReference type="InterPro" id="IPR013325">
    <property type="entry name" value="RNA_pol_sigma_r2"/>
</dbReference>
<dbReference type="Gene3D" id="1.10.601.10">
    <property type="entry name" value="RNA Polymerase Primary Sigma Factor"/>
    <property type="match status" value="1"/>
</dbReference>
<dbReference type="Proteomes" id="UP000318017">
    <property type="component" value="Chromosome"/>
</dbReference>
<organism evidence="8 9">
    <name type="scientific">Aureliella helgolandensis</name>
    <dbReference type="NCBI Taxonomy" id="2527968"/>
    <lineage>
        <taxon>Bacteria</taxon>
        <taxon>Pseudomonadati</taxon>
        <taxon>Planctomycetota</taxon>
        <taxon>Planctomycetia</taxon>
        <taxon>Pirellulales</taxon>
        <taxon>Pirellulaceae</taxon>
        <taxon>Aureliella</taxon>
    </lineage>
</organism>
<dbReference type="GO" id="GO:0006352">
    <property type="term" value="P:DNA-templated transcription initiation"/>
    <property type="evidence" value="ECO:0007669"/>
    <property type="project" value="InterPro"/>
</dbReference>
<dbReference type="OrthoDB" id="9780321at2"/>
<evidence type="ECO:0000256" key="2">
    <source>
        <dbReference type="ARBA" id="ARBA00023082"/>
    </source>
</evidence>
<evidence type="ECO:0000256" key="5">
    <source>
        <dbReference type="SAM" id="MobiDB-lite"/>
    </source>
</evidence>
<feature type="domain" description="RNA polymerase sigma-70 region 2" evidence="6">
    <location>
        <begin position="206"/>
        <end position="273"/>
    </location>
</feature>
<evidence type="ECO:0000259" key="6">
    <source>
        <dbReference type="Pfam" id="PF04542"/>
    </source>
</evidence>
<dbReference type="InterPro" id="IPR013324">
    <property type="entry name" value="RNA_pol_sigma_r3/r4-like"/>
</dbReference>
<keyword evidence="9" id="KW-1185">Reference proteome</keyword>
<dbReference type="PANTHER" id="PTHR30603:SF60">
    <property type="entry name" value="RNA POLYMERASE SIGMA FACTOR RPOD"/>
    <property type="match status" value="1"/>
</dbReference>
<name>A0A518GCB6_9BACT</name>
<dbReference type="SUPFAM" id="SSF88946">
    <property type="entry name" value="Sigma2 domain of RNA polymerase sigma factors"/>
    <property type="match status" value="1"/>
</dbReference>
<evidence type="ECO:0000313" key="9">
    <source>
        <dbReference type="Proteomes" id="UP000318017"/>
    </source>
</evidence>
<evidence type="ECO:0000259" key="7">
    <source>
        <dbReference type="Pfam" id="PF04545"/>
    </source>
</evidence>
<dbReference type="SUPFAM" id="SSF88659">
    <property type="entry name" value="Sigma3 and sigma4 domains of RNA polymerase sigma factors"/>
    <property type="match status" value="1"/>
</dbReference>
<dbReference type="EMBL" id="CP036298">
    <property type="protein sequence ID" value="QDV26241.1"/>
    <property type="molecule type" value="Genomic_DNA"/>
</dbReference>
<feature type="domain" description="RNA polymerase sigma-70 region 4" evidence="7">
    <location>
        <begin position="314"/>
        <end position="367"/>
    </location>
</feature>
<dbReference type="Gene3D" id="1.10.10.10">
    <property type="entry name" value="Winged helix-like DNA-binding domain superfamily/Winged helix DNA-binding domain"/>
    <property type="match status" value="1"/>
</dbReference>
<dbReference type="NCBIfam" id="TIGR02937">
    <property type="entry name" value="sigma70-ECF"/>
    <property type="match status" value="1"/>
</dbReference>
<dbReference type="InterPro" id="IPR007627">
    <property type="entry name" value="RNA_pol_sigma70_r2"/>
</dbReference>
<keyword evidence="2" id="KW-0731">Sigma factor</keyword>
<dbReference type="RefSeq" id="WP_145082239.1">
    <property type="nucleotide sequence ID" value="NZ_CP036298.1"/>
</dbReference>
<dbReference type="AlphaFoldDB" id="A0A518GCB6"/>
<dbReference type="KEGG" id="ahel:Q31a_46130"/>
<dbReference type="GO" id="GO:0016987">
    <property type="term" value="F:sigma factor activity"/>
    <property type="evidence" value="ECO:0007669"/>
    <property type="project" value="UniProtKB-KW"/>
</dbReference>
<dbReference type="InterPro" id="IPR050239">
    <property type="entry name" value="Sigma-70_RNA_pol_init_factors"/>
</dbReference>
<evidence type="ECO:0000256" key="3">
    <source>
        <dbReference type="ARBA" id="ARBA00023125"/>
    </source>
</evidence>
<dbReference type="CDD" id="cd06171">
    <property type="entry name" value="Sigma70_r4"/>
    <property type="match status" value="1"/>
</dbReference>
<accession>A0A518GCB6</accession>
<evidence type="ECO:0000256" key="1">
    <source>
        <dbReference type="ARBA" id="ARBA00023015"/>
    </source>
</evidence>
<dbReference type="PANTHER" id="PTHR30603">
    <property type="entry name" value="RNA POLYMERASE SIGMA FACTOR RPO"/>
    <property type="match status" value="1"/>
</dbReference>
<feature type="region of interest" description="Disordered" evidence="5">
    <location>
        <begin position="1"/>
        <end position="60"/>
    </location>
</feature>
<keyword evidence="4" id="KW-0804">Transcription</keyword>
<keyword evidence="1" id="KW-0805">Transcription regulation</keyword>
<dbReference type="PRINTS" id="PR00046">
    <property type="entry name" value="SIGMA70FCT"/>
</dbReference>
<reference evidence="8 9" key="1">
    <citation type="submission" date="2019-02" db="EMBL/GenBank/DDBJ databases">
        <title>Deep-cultivation of Planctomycetes and their phenomic and genomic characterization uncovers novel biology.</title>
        <authorList>
            <person name="Wiegand S."/>
            <person name="Jogler M."/>
            <person name="Boedeker C."/>
            <person name="Pinto D."/>
            <person name="Vollmers J."/>
            <person name="Rivas-Marin E."/>
            <person name="Kohn T."/>
            <person name="Peeters S.H."/>
            <person name="Heuer A."/>
            <person name="Rast P."/>
            <person name="Oberbeckmann S."/>
            <person name="Bunk B."/>
            <person name="Jeske O."/>
            <person name="Meyerdierks A."/>
            <person name="Storesund J.E."/>
            <person name="Kallscheuer N."/>
            <person name="Luecker S."/>
            <person name="Lage O.M."/>
            <person name="Pohl T."/>
            <person name="Merkel B.J."/>
            <person name="Hornburger P."/>
            <person name="Mueller R.-W."/>
            <person name="Bruemmer F."/>
            <person name="Labrenz M."/>
            <person name="Spormann A.M."/>
            <person name="Op den Camp H."/>
            <person name="Overmann J."/>
            <person name="Amann R."/>
            <person name="Jetten M.S.M."/>
            <person name="Mascher T."/>
            <person name="Medema M.H."/>
            <person name="Devos D.P."/>
            <person name="Kaster A.-K."/>
            <person name="Ovreas L."/>
            <person name="Rohde M."/>
            <person name="Galperin M.Y."/>
            <person name="Jogler C."/>
        </authorList>
    </citation>
    <scope>NUCLEOTIDE SEQUENCE [LARGE SCALE GENOMIC DNA]</scope>
    <source>
        <strain evidence="8 9">Q31a</strain>
    </source>
</reference>
<proteinExistence type="predicted"/>
<gene>
    <name evidence="8" type="primary">rpoD_2</name>
    <name evidence="8" type="ORF">Q31a_46130</name>
</gene>
<evidence type="ECO:0000256" key="4">
    <source>
        <dbReference type="ARBA" id="ARBA00023163"/>
    </source>
</evidence>
<evidence type="ECO:0000313" key="8">
    <source>
        <dbReference type="EMBL" id="QDV26241.1"/>
    </source>
</evidence>
<dbReference type="Pfam" id="PF04542">
    <property type="entry name" value="Sigma70_r2"/>
    <property type="match status" value="1"/>
</dbReference>
<keyword evidence="3" id="KW-0238">DNA-binding</keyword>
<dbReference type="InterPro" id="IPR000943">
    <property type="entry name" value="RNA_pol_sigma70"/>
</dbReference>
<dbReference type="GO" id="GO:0003677">
    <property type="term" value="F:DNA binding"/>
    <property type="evidence" value="ECO:0007669"/>
    <property type="project" value="UniProtKB-KW"/>
</dbReference>
<dbReference type="InterPro" id="IPR014284">
    <property type="entry name" value="RNA_pol_sigma-70_dom"/>
</dbReference>
<sequence>MPIHHETLQTETSNVVSRDNSSSPRDLTRQGTRQASAGATDGAAVRRPHLSGSGRPTRTFQQPTLETAFVRYCQMTHLPLNWQGTAAELLGLVKTAQEFISSPDFDRPAAPHRILGDQLLSTCRETEPSKPSGGSALDMPPHLSRMCEEQLLTAEQERQLFQRMNYLRFCAASLLQDQTPVSVTQWDLERVHGLWRAANWHRDCIIRSNTRLVISIVKKFTNPQCGFDDLFSDGIMALLRAVHKFDYRLGFRFSTYATQVVRRDAYRHVMDRQNERLKAGQCLTEQGIDIAEETGSSTMGEEHWNSLRSRLTSLLNELDKREKLIIRARFSLGGHRKVQTLQHLANKLGISKERVRQLEKRALSRLQTLAAHSTQSSSPSI</sequence>
<protein>
    <submittedName>
        <fullName evidence="8">RNA polymerase sigma factor RpoD</fullName>
    </submittedName>
</protein>
<dbReference type="InterPro" id="IPR036388">
    <property type="entry name" value="WH-like_DNA-bd_sf"/>
</dbReference>